<dbReference type="OMA" id="LCWADTG"/>
<dbReference type="EC" id="2.4.1.-" evidence="4"/>
<dbReference type="InterPro" id="IPR035595">
    <property type="entry name" value="UDP_glycos_trans_CS"/>
</dbReference>
<dbReference type="InterPro" id="IPR002213">
    <property type="entry name" value="UDP_glucos_trans"/>
</dbReference>
<dbReference type="Gene3D" id="3.40.50.2000">
    <property type="entry name" value="Glycogen Phosphorylase B"/>
    <property type="match status" value="3"/>
</dbReference>
<evidence type="ECO:0000256" key="1">
    <source>
        <dbReference type="ARBA" id="ARBA00009995"/>
    </source>
</evidence>
<accession>A0A8T2UV13</accession>
<dbReference type="Proteomes" id="UP000825935">
    <property type="component" value="Chromosome 4"/>
</dbReference>
<dbReference type="FunFam" id="3.40.50.2000:FF:000056">
    <property type="entry name" value="Glycosyltransferase"/>
    <property type="match status" value="1"/>
</dbReference>
<dbReference type="InterPro" id="IPR058980">
    <property type="entry name" value="Glyco_transf_N"/>
</dbReference>
<evidence type="ECO:0000256" key="2">
    <source>
        <dbReference type="ARBA" id="ARBA00022679"/>
    </source>
</evidence>
<evidence type="ECO:0000256" key="3">
    <source>
        <dbReference type="RuleBase" id="RU003718"/>
    </source>
</evidence>
<dbReference type="AlphaFoldDB" id="A0A8T2UV13"/>
<reference evidence="7" key="1">
    <citation type="submission" date="2021-08" db="EMBL/GenBank/DDBJ databases">
        <title>WGS assembly of Ceratopteris richardii.</title>
        <authorList>
            <person name="Marchant D.B."/>
            <person name="Chen G."/>
            <person name="Jenkins J."/>
            <person name="Shu S."/>
            <person name="Leebens-Mack J."/>
            <person name="Grimwood J."/>
            <person name="Schmutz J."/>
            <person name="Soltis P."/>
            <person name="Soltis D."/>
            <person name="Chen Z.-H."/>
        </authorList>
    </citation>
    <scope>NUCLEOTIDE SEQUENCE</scope>
    <source>
        <strain evidence="7">Whitten #5841</strain>
        <tissue evidence="7">Leaf</tissue>
    </source>
</reference>
<dbReference type="PANTHER" id="PTHR11926:SF774">
    <property type="entry name" value="UDP-GLYCOSYLTRANSFERASE 85A1-RELATED"/>
    <property type="match status" value="1"/>
</dbReference>
<organism evidence="7 8">
    <name type="scientific">Ceratopteris richardii</name>
    <name type="common">Triangle waterfern</name>
    <dbReference type="NCBI Taxonomy" id="49495"/>
    <lineage>
        <taxon>Eukaryota</taxon>
        <taxon>Viridiplantae</taxon>
        <taxon>Streptophyta</taxon>
        <taxon>Embryophyta</taxon>
        <taxon>Tracheophyta</taxon>
        <taxon>Polypodiopsida</taxon>
        <taxon>Polypodiidae</taxon>
        <taxon>Polypodiales</taxon>
        <taxon>Pteridineae</taxon>
        <taxon>Pteridaceae</taxon>
        <taxon>Parkerioideae</taxon>
        <taxon>Ceratopteris</taxon>
    </lineage>
</organism>
<evidence type="ECO:0000313" key="8">
    <source>
        <dbReference type="Proteomes" id="UP000825935"/>
    </source>
</evidence>
<dbReference type="Pfam" id="PF00201">
    <property type="entry name" value="UDPGT"/>
    <property type="match status" value="1"/>
</dbReference>
<feature type="region of interest" description="Disordered" evidence="5">
    <location>
        <begin position="580"/>
        <end position="599"/>
    </location>
</feature>
<evidence type="ECO:0000256" key="5">
    <source>
        <dbReference type="SAM" id="MobiDB-lite"/>
    </source>
</evidence>
<dbReference type="PROSITE" id="PS00375">
    <property type="entry name" value="UDPGT"/>
    <property type="match status" value="1"/>
</dbReference>
<evidence type="ECO:0000313" key="7">
    <source>
        <dbReference type="EMBL" id="KAH7438588.1"/>
    </source>
</evidence>
<dbReference type="CDD" id="cd03784">
    <property type="entry name" value="GT1_Gtf-like"/>
    <property type="match status" value="1"/>
</dbReference>
<sequence>MIDQEFQNARTIRALKHLSQSADMASDANCSKAYAHVVAIPYPAQGHLSPMLQICRRLSAYGFSFTFVNTANVHWRMAQQQKGCRNSSVQSKTANEIEVHSSPTVLGSSNGYRDDFCQQDFASDNRCGVPAERTHACLDDLDSPIGFVDAKSDAIHMVYVDGGCPPEGHARKSTMMEVVTAAQDIRCEVEQLLPSIIKKQPVAFLLTDMMFGWSNSVAKKFDLPWVCFWPGSAASGAVIQYCVDLMKQGKEYIPIAVTENGEVPVVDVFPGLPPTRLHDIPGVCDSKGKLQKPILTVMADVQEASFLLLNTFMELETQALDALSVRCAVFAIGPLLPPIFLNENTPTHVAGTTANHDERIAHMPSLFREERTCLNWLDKQRPSTVLFISFGSISEREERQLQELANGVSASGCPFLWVRRSQDAIGTFVQEEEKGIVVSWAPQLEVLAHPAVGGFLTHCGWNSVVESLTMGVPMLCWADTGERLCNQRYVVEVWKCGLDMVSDGRRSAQHIDDQRQHHEQLISRHEIETSIRKLMGLQPHHAQEGAERRVRAARLRASARSAFHGSSLSAFRQFAETTSSRLFPDRRGNEGTARSQVFI</sequence>
<dbReference type="GO" id="GO:0080044">
    <property type="term" value="F:quercetin 7-O-glucosyltransferase activity"/>
    <property type="evidence" value="ECO:0007669"/>
    <property type="project" value="TreeGrafter"/>
</dbReference>
<keyword evidence="8" id="KW-1185">Reference proteome</keyword>
<name>A0A8T2UV13_CERRI</name>
<protein>
    <recommendedName>
        <fullName evidence="4">Glycosyltransferase</fullName>
        <ecNumber evidence="4">2.4.1.-</ecNumber>
    </recommendedName>
</protein>
<keyword evidence="2 3" id="KW-0808">Transferase</keyword>
<gene>
    <name evidence="7" type="ORF">KP509_04G022100</name>
</gene>
<comment type="caution">
    <text evidence="7">The sequence shown here is derived from an EMBL/GenBank/DDBJ whole genome shotgun (WGS) entry which is preliminary data.</text>
</comment>
<evidence type="ECO:0000259" key="6">
    <source>
        <dbReference type="Pfam" id="PF26168"/>
    </source>
</evidence>
<dbReference type="EMBL" id="CM035409">
    <property type="protein sequence ID" value="KAH7438588.1"/>
    <property type="molecule type" value="Genomic_DNA"/>
</dbReference>
<keyword evidence="3" id="KW-0328">Glycosyltransferase</keyword>
<dbReference type="SUPFAM" id="SSF53756">
    <property type="entry name" value="UDP-Glycosyltransferase/glycogen phosphorylase"/>
    <property type="match status" value="2"/>
</dbReference>
<dbReference type="OrthoDB" id="1926175at2759"/>
<dbReference type="Pfam" id="PF26168">
    <property type="entry name" value="Glyco_transf_N"/>
    <property type="match status" value="1"/>
</dbReference>
<feature type="domain" description="Glycosyltransferase N-terminal" evidence="6">
    <location>
        <begin position="37"/>
        <end position="99"/>
    </location>
</feature>
<comment type="similarity">
    <text evidence="1 3">Belongs to the UDP-glycosyltransferase family.</text>
</comment>
<proteinExistence type="inferred from homology"/>
<dbReference type="PANTHER" id="PTHR11926">
    <property type="entry name" value="GLUCOSYL/GLUCURONOSYL TRANSFERASES"/>
    <property type="match status" value="1"/>
</dbReference>
<evidence type="ECO:0000256" key="4">
    <source>
        <dbReference type="RuleBase" id="RU362057"/>
    </source>
</evidence>
<dbReference type="GO" id="GO:0080043">
    <property type="term" value="F:quercetin 3-O-glucosyltransferase activity"/>
    <property type="evidence" value="ECO:0007669"/>
    <property type="project" value="TreeGrafter"/>
</dbReference>